<accession>A0AAD1ZBG1</accession>
<protein>
    <submittedName>
        <fullName evidence="1">Uncharacterized protein</fullName>
    </submittedName>
</protein>
<proteinExistence type="predicted"/>
<reference evidence="1" key="1">
    <citation type="submission" date="2023-05" db="EMBL/GenBank/DDBJ databases">
        <authorList>
            <person name="Huff M."/>
        </authorList>
    </citation>
    <scope>NUCLEOTIDE SEQUENCE</scope>
</reference>
<sequence length="225" mass="26170">MFDFCESLSCDLNLWVRFALQHKVEELYLDICTDLEILMHQLLYSSSSIRKLHLLDCVLEVHGKIHWDQLKSLTTDGVSLDQSVIERVLSGAGIDEEDRFAFSSVKFEKFDARYLTQESQNSEIWAEQSSLQERLIEWNWLGESLIPEIEEIELSDSFLMHLRIVRIKWFCYETSILPSIEFVLKHASLLEKMAIEVRMPKSVGSECSVPAAQKLFENVKIFSRC</sequence>
<keyword evidence="2" id="KW-1185">Reference proteome</keyword>
<gene>
    <name evidence="1" type="ORF">FPE_LOCUS11432</name>
</gene>
<evidence type="ECO:0000313" key="2">
    <source>
        <dbReference type="Proteomes" id="UP000834106"/>
    </source>
</evidence>
<evidence type="ECO:0000313" key="1">
    <source>
        <dbReference type="EMBL" id="CAI9764002.1"/>
    </source>
</evidence>
<name>A0AAD1ZBG1_9LAMI</name>
<dbReference type="EMBL" id="OU503041">
    <property type="protein sequence ID" value="CAI9764002.1"/>
    <property type="molecule type" value="Genomic_DNA"/>
</dbReference>
<dbReference type="AlphaFoldDB" id="A0AAD1ZBG1"/>
<organism evidence="1 2">
    <name type="scientific">Fraxinus pennsylvanica</name>
    <dbReference type="NCBI Taxonomy" id="56036"/>
    <lineage>
        <taxon>Eukaryota</taxon>
        <taxon>Viridiplantae</taxon>
        <taxon>Streptophyta</taxon>
        <taxon>Embryophyta</taxon>
        <taxon>Tracheophyta</taxon>
        <taxon>Spermatophyta</taxon>
        <taxon>Magnoliopsida</taxon>
        <taxon>eudicotyledons</taxon>
        <taxon>Gunneridae</taxon>
        <taxon>Pentapetalae</taxon>
        <taxon>asterids</taxon>
        <taxon>lamiids</taxon>
        <taxon>Lamiales</taxon>
        <taxon>Oleaceae</taxon>
        <taxon>Oleeae</taxon>
        <taxon>Fraxinus</taxon>
    </lineage>
</organism>
<dbReference type="Proteomes" id="UP000834106">
    <property type="component" value="Chromosome 6"/>
</dbReference>